<comment type="cofactor">
    <cofactor evidence="1">
        <name>[3Fe-4S] cluster</name>
        <dbReference type="ChEBI" id="CHEBI:21137"/>
    </cofactor>
</comment>
<dbReference type="OrthoDB" id="9803319at2"/>
<dbReference type="PANTHER" id="PTHR36923:SF3">
    <property type="entry name" value="FERREDOXIN"/>
    <property type="match status" value="1"/>
</dbReference>
<evidence type="ECO:0000256" key="6">
    <source>
        <dbReference type="ARBA" id="ARBA00023014"/>
    </source>
</evidence>
<dbReference type="RefSeq" id="WP_127825965.1">
    <property type="nucleotide sequence ID" value="NZ_RZYA01000001.1"/>
</dbReference>
<evidence type="ECO:0000256" key="7">
    <source>
        <dbReference type="ARBA" id="ARBA00023291"/>
    </source>
</evidence>
<evidence type="ECO:0000256" key="2">
    <source>
        <dbReference type="ARBA" id="ARBA00022448"/>
    </source>
</evidence>
<sequence length="72" mass="7861">MSDLEVRVDRDMCVGSGQCLISAADHFGQDIEGYVELLPDAPTTDLATNEEVQEAVEKCPSGALSWHRPDQI</sequence>
<keyword evidence="2" id="KW-0813">Transport</keyword>
<evidence type="ECO:0000256" key="4">
    <source>
        <dbReference type="ARBA" id="ARBA00022982"/>
    </source>
</evidence>
<accession>A0A437Q1K2</accession>
<keyword evidence="4" id="KW-0249">Electron transport</keyword>
<dbReference type="EMBL" id="RZYA01000001">
    <property type="protein sequence ID" value="RVU28376.1"/>
    <property type="molecule type" value="Genomic_DNA"/>
</dbReference>
<keyword evidence="6" id="KW-0411">Iron-sulfur</keyword>
<name>A0A437Q1K2_9ACTN</name>
<feature type="domain" description="Divergent 4Fe-4S mono-cluster" evidence="8">
    <location>
        <begin position="3"/>
        <end position="66"/>
    </location>
</feature>
<keyword evidence="5" id="KW-0408">Iron</keyword>
<dbReference type="AlphaFoldDB" id="A0A437Q1K2"/>
<gene>
    <name evidence="9" type="ORF">EOT10_00330</name>
</gene>
<dbReference type="SUPFAM" id="SSF54862">
    <property type="entry name" value="4Fe-4S ferredoxins"/>
    <property type="match status" value="1"/>
</dbReference>
<reference evidence="9 10" key="1">
    <citation type="submission" date="2019-01" db="EMBL/GenBank/DDBJ databases">
        <title>Genome sequences of Streptomyces and Rhizobium isolates collected from root and soil.</title>
        <authorList>
            <person name="Chhettri S."/>
            <person name="Sevigny J.L."/>
            <person name="Sen A."/>
            <person name="Ennis N."/>
            <person name="Tisa L."/>
        </authorList>
    </citation>
    <scope>NUCLEOTIDE SEQUENCE [LARGE SCALE GENOMIC DNA]</scope>
    <source>
        <strain evidence="9 10">San01</strain>
    </source>
</reference>
<dbReference type="GO" id="GO:0046872">
    <property type="term" value="F:metal ion binding"/>
    <property type="evidence" value="ECO:0007669"/>
    <property type="project" value="UniProtKB-KW"/>
</dbReference>
<dbReference type="InterPro" id="IPR051269">
    <property type="entry name" value="Fe-S_cluster_ET"/>
</dbReference>
<dbReference type="Pfam" id="PF06902">
    <property type="entry name" value="Fer4_19"/>
    <property type="match status" value="1"/>
</dbReference>
<evidence type="ECO:0000259" key="8">
    <source>
        <dbReference type="Pfam" id="PF06902"/>
    </source>
</evidence>
<dbReference type="Gene3D" id="3.30.70.20">
    <property type="match status" value="1"/>
</dbReference>
<evidence type="ECO:0000256" key="5">
    <source>
        <dbReference type="ARBA" id="ARBA00023004"/>
    </source>
</evidence>
<comment type="caution">
    <text evidence="9">The sequence shown here is derived from an EMBL/GenBank/DDBJ whole genome shotgun (WGS) entry which is preliminary data.</text>
</comment>
<dbReference type="InterPro" id="IPR010693">
    <property type="entry name" value="Divergent_4Fe-4S_mono-cluster"/>
</dbReference>
<evidence type="ECO:0000256" key="3">
    <source>
        <dbReference type="ARBA" id="ARBA00022723"/>
    </source>
</evidence>
<dbReference type="PANTHER" id="PTHR36923">
    <property type="entry name" value="FERREDOXIN"/>
    <property type="match status" value="1"/>
</dbReference>
<keyword evidence="3" id="KW-0479">Metal-binding</keyword>
<keyword evidence="7" id="KW-0003">3Fe-4S</keyword>
<evidence type="ECO:0000256" key="1">
    <source>
        <dbReference type="ARBA" id="ARBA00001927"/>
    </source>
</evidence>
<dbReference type="GO" id="GO:0051538">
    <property type="term" value="F:3 iron, 4 sulfur cluster binding"/>
    <property type="evidence" value="ECO:0007669"/>
    <property type="project" value="UniProtKB-KW"/>
</dbReference>
<keyword evidence="10" id="KW-1185">Reference proteome</keyword>
<protein>
    <submittedName>
        <fullName evidence="9">Ferredoxin</fullName>
    </submittedName>
</protein>
<evidence type="ECO:0000313" key="9">
    <source>
        <dbReference type="EMBL" id="RVU28376.1"/>
    </source>
</evidence>
<organism evidence="9 10">
    <name type="scientific">Streptomyces antnestii</name>
    <dbReference type="NCBI Taxonomy" id="2494256"/>
    <lineage>
        <taxon>Bacteria</taxon>
        <taxon>Bacillati</taxon>
        <taxon>Actinomycetota</taxon>
        <taxon>Actinomycetes</taxon>
        <taxon>Kitasatosporales</taxon>
        <taxon>Streptomycetaceae</taxon>
        <taxon>Streptomyces</taxon>
    </lineage>
</organism>
<dbReference type="Proteomes" id="UP000283128">
    <property type="component" value="Unassembled WGS sequence"/>
</dbReference>
<proteinExistence type="predicted"/>
<evidence type="ECO:0000313" key="10">
    <source>
        <dbReference type="Proteomes" id="UP000283128"/>
    </source>
</evidence>